<evidence type="ECO:0000313" key="4">
    <source>
        <dbReference type="Proteomes" id="UP000255284"/>
    </source>
</evidence>
<feature type="domain" description="Glycosyltransferase 2-like" evidence="1">
    <location>
        <begin position="6"/>
        <end position="122"/>
    </location>
</feature>
<dbReference type="EMBL" id="UGGQ01000006">
    <property type="protein sequence ID" value="STO17198.1"/>
    <property type="molecule type" value="Genomic_DNA"/>
</dbReference>
<dbReference type="InterPro" id="IPR001173">
    <property type="entry name" value="Glyco_trans_2-like"/>
</dbReference>
<accession>A0A2J9KRL4</accession>
<sequence>MSPRVTIVTRTKNRPLLLARALQSVNAQTFRDYQHVIVDDARNPEPIERMLEGLDSEGRDKVLLVASAENTRREGVVYAGLSASHLQYLCIHDDDDTWEPHFLEKTVAWMDAHPEAGMVGVRCNLVKEKVEETEIVELEKAPLRPELDSFTLLETSYANYVPPIAQLFRRASVDRLGFWDSSLATQADWEFNLRMLADSPAGFLGEEPLANWHHRRQSENELDNSVVSERSGHYNQNLLIRDSYLKRSLQQGDTGMFATVLAQQVCIKTLREEMNEKLQNAEDSRQMIHASLVKTILGQQEQLSRLHEELQEIKVANAEVLSVVKDLQSYQYRFRRRWNKLWGRGK</sequence>
<evidence type="ECO:0000313" key="2">
    <source>
        <dbReference type="EMBL" id="NMW92513.1"/>
    </source>
</evidence>
<dbReference type="InterPro" id="IPR050834">
    <property type="entry name" value="Glycosyltransf_2"/>
</dbReference>
<evidence type="ECO:0000313" key="5">
    <source>
        <dbReference type="Proteomes" id="UP000582487"/>
    </source>
</evidence>
<dbReference type="OrthoDB" id="153025at2"/>
<organism evidence="2 5">
    <name type="scientific">Mobiluncus mulieris</name>
    <dbReference type="NCBI Taxonomy" id="2052"/>
    <lineage>
        <taxon>Bacteria</taxon>
        <taxon>Bacillati</taxon>
        <taxon>Actinomycetota</taxon>
        <taxon>Actinomycetes</taxon>
        <taxon>Actinomycetales</taxon>
        <taxon>Actinomycetaceae</taxon>
        <taxon>Mobiluncus</taxon>
    </lineage>
</organism>
<proteinExistence type="predicted"/>
<dbReference type="SUPFAM" id="SSF53448">
    <property type="entry name" value="Nucleotide-diphospho-sugar transferases"/>
    <property type="match status" value="1"/>
</dbReference>
<reference evidence="2 5" key="2">
    <citation type="submission" date="2020-04" db="EMBL/GenBank/DDBJ databases">
        <title>Antimicrobial susceptibility and clonality of vaginal-derived multi-drug resistant Mobiluncus isolates in China.</title>
        <authorList>
            <person name="Zhang X."/>
        </authorList>
    </citation>
    <scope>NUCLEOTIDE SEQUENCE [LARGE SCALE GENOMIC DNA]</scope>
    <source>
        <strain evidence="2 5">7</strain>
    </source>
</reference>
<dbReference type="PANTHER" id="PTHR43685">
    <property type="entry name" value="GLYCOSYLTRANSFERASE"/>
    <property type="match status" value="1"/>
</dbReference>
<dbReference type="PANTHER" id="PTHR43685:SF2">
    <property type="entry name" value="GLYCOSYLTRANSFERASE 2-LIKE DOMAIN-CONTAINING PROTEIN"/>
    <property type="match status" value="1"/>
</dbReference>
<dbReference type="Proteomes" id="UP000255284">
    <property type="component" value="Unassembled WGS sequence"/>
</dbReference>
<comment type="caution">
    <text evidence="2">The sequence shown here is derived from an EMBL/GenBank/DDBJ whole genome shotgun (WGS) entry which is preliminary data.</text>
</comment>
<keyword evidence="2" id="KW-0808">Transferase</keyword>
<gene>
    <name evidence="3" type="primary">spsA</name>
    <name evidence="2" type="ORF">HHJ74_02115</name>
    <name evidence="3" type="ORF">NCTC11819_01783</name>
</gene>
<dbReference type="Proteomes" id="UP000582487">
    <property type="component" value="Unassembled WGS sequence"/>
</dbReference>
<dbReference type="EMBL" id="JABCUV010000001">
    <property type="protein sequence ID" value="NMW92513.1"/>
    <property type="molecule type" value="Genomic_DNA"/>
</dbReference>
<evidence type="ECO:0000313" key="3">
    <source>
        <dbReference type="EMBL" id="STO17198.1"/>
    </source>
</evidence>
<dbReference type="InterPro" id="IPR029044">
    <property type="entry name" value="Nucleotide-diphossugar_trans"/>
</dbReference>
<dbReference type="RefSeq" id="WP_004012147.1">
    <property type="nucleotide sequence ID" value="NZ_CAMPNB010000001.1"/>
</dbReference>
<dbReference type="Gene3D" id="3.90.550.10">
    <property type="entry name" value="Spore Coat Polysaccharide Biosynthesis Protein SpsA, Chain A"/>
    <property type="match status" value="1"/>
</dbReference>
<reference evidence="3 4" key="1">
    <citation type="submission" date="2018-06" db="EMBL/GenBank/DDBJ databases">
        <authorList>
            <consortium name="Pathogen Informatics"/>
            <person name="Doyle S."/>
        </authorList>
    </citation>
    <scope>NUCLEOTIDE SEQUENCE [LARGE SCALE GENOMIC DNA]</scope>
    <source>
        <strain evidence="3 4">NCTC11819</strain>
    </source>
</reference>
<dbReference type="CDD" id="cd00761">
    <property type="entry name" value="Glyco_tranf_GTA_type"/>
    <property type="match status" value="1"/>
</dbReference>
<dbReference type="Pfam" id="PF00535">
    <property type="entry name" value="Glycos_transf_2"/>
    <property type="match status" value="1"/>
</dbReference>
<dbReference type="AlphaFoldDB" id="A0A2J9KRL4"/>
<dbReference type="GO" id="GO:0016740">
    <property type="term" value="F:transferase activity"/>
    <property type="evidence" value="ECO:0007669"/>
    <property type="project" value="UniProtKB-KW"/>
</dbReference>
<name>A0A2J9KRL4_9ACTO</name>
<protein>
    <submittedName>
        <fullName evidence="2">Glycosyltransferase family 2 protein</fullName>
    </submittedName>
    <submittedName>
        <fullName evidence="3">Spore coat polysaccharide biosynthesis protein spsA</fullName>
    </submittedName>
</protein>
<dbReference type="GO" id="GO:0044010">
    <property type="term" value="P:single-species biofilm formation"/>
    <property type="evidence" value="ECO:0007669"/>
    <property type="project" value="TreeGrafter"/>
</dbReference>
<dbReference type="GeneID" id="61168168"/>
<evidence type="ECO:0000259" key="1">
    <source>
        <dbReference type="Pfam" id="PF00535"/>
    </source>
</evidence>